<evidence type="ECO:0000313" key="2">
    <source>
        <dbReference type="EMBL" id="CAI6373522.1"/>
    </source>
</evidence>
<accession>A0AAV0Y0K7</accession>
<protein>
    <submittedName>
        <fullName evidence="2">Uncharacterized protein</fullName>
    </submittedName>
</protein>
<proteinExistence type="predicted"/>
<reference evidence="2 3" key="1">
    <citation type="submission" date="2023-01" db="EMBL/GenBank/DDBJ databases">
        <authorList>
            <person name="Whitehead M."/>
        </authorList>
    </citation>
    <scope>NUCLEOTIDE SEQUENCE [LARGE SCALE GENOMIC DNA]</scope>
</reference>
<sequence>MDNQHFFNLMRTPDGPPAVVMSSDGSWTFNSDSDTSLPTSRAVDVAEICPSVAEKICPAVKTTDTIAKVVNPQPDSKPINAHVISPTVTDEQTIDEQSTDKQATDEQSTDEQAPTVAVCMTSDHQQVRSSCTLSSFDDLYGIDGKDVCAKPRSLDISGVAYKRHVALRVDAAVQVDAVNLQQGRASSPGGDAGNLQTPMAFRSSITAETRDMGFQRGDMNWRIPGTSIDSIDRDNRRLAAVRCKPKIAKKLMINKDKHIIKVYMNQSNKVSTKPAPFLRRSSSYINRQVTQRETDRNNYMMVKKLISSKAEVSTFRRSN</sequence>
<gene>
    <name evidence="2" type="ORF">MEUPH1_LOCUS27263</name>
</gene>
<dbReference type="EMBL" id="CARXXK010001098">
    <property type="protein sequence ID" value="CAI6373522.1"/>
    <property type="molecule type" value="Genomic_DNA"/>
</dbReference>
<evidence type="ECO:0000313" key="3">
    <source>
        <dbReference type="Proteomes" id="UP001160148"/>
    </source>
</evidence>
<feature type="region of interest" description="Disordered" evidence="1">
    <location>
        <begin position="77"/>
        <end position="113"/>
    </location>
</feature>
<organism evidence="2 3">
    <name type="scientific">Macrosiphum euphorbiae</name>
    <name type="common">potato aphid</name>
    <dbReference type="NCBI Taxonomy" id="13131"/>
    <lineage>
        <taxon>Eukaryota</taxon>
        <taxon>Metazoa</taxon>
        <taxon>Ecdysozoa</taxon>
        <taxon>Arthropoda</taxon>
        <taxon>Hexapoda</taxon>
        <taxon>Insecta</taxon>
        <taxon>Pterygota</taxon>
        <taxon>Neoptera</taxon>
        <taxon>Paraneoptera</taxon>
        <taxon>Hemiptera</taxon>
        <taxon>Sternorrhyncha</taxon>
        <taxon>Aphidomorpha</taxon>
        <taxon>Aphidoidea</taxon>
        <taxon>Aphididae</taxon>
        <taxon>Macrosiphini</taxon>
        <taxon>Macrosiphum</taxon>
    </lineage>
</organism>
<name>A0AAV0Y0K7_9HEMI</name>
<evidence type="ECO:0000256" key="1">
    <source>
        <dbReference type="SAM" id="MobiDB-lite"/>
    </source>
</evidence>
<comment type="caution">
    <text evidence="2">The sequence shown here is derived from an EMBL/GenBank/DDBJ whole genome shotgun (WGS) entry which is preliminary data.</text>
</comment>
<keyword evidence="3" id="KW-1185">Reference proteome</keyword>
<dbReference type="AlphaFoldDB" id="A0AAV0Y0K7"/>
<dbReference type="Proteomes" id="UP001160148">
    <property type="component" value="Unassembled WGS sequence"/>
</dbReference>